<reference evidence="1" key="1">
    <citation type="submission" date="2018-02" db="EMBL/GenBank/DDBJ databases">
        <title>The genomes of Aspergillus section Nigri reveals drivers in fungal speciation.</title>
        <authorList>
            <consortium name="DOE Joint Genome Institute"/>
            <person name="Vesth T.C."/>
            <person name="Nybo J."/>
            <person name="Theobald S."/>
            <person name="Brandl J."/>
            <person name="Frisvad J.C."/>
            <person name="Nielsen K.F."/>
            <person name="Lyhne E.K."/>
            <person name="Kogle M.E."/>
            <person name="Kuo A."/>
            <person name="Riley R."/>
            <person name="Clum A."/>
            <person name="Nolan M."/>
            <person name="Lipzen A."/>
            <person name="Salamov A."/>
            <person name="Henrissat B."/>
            <person name="Wiebenga A."/>
            <person name="De vries R.P."/>
            <person name="Grigoriev I.V."/>
            <person name="Mortensen U.H."/>
            <person name="Andersen M.R."/>
            <person name="Baker S.E."/>
        </authorList>
    </citation>
    <scope>NUCLEOTIDE SEQUENCE</scope>
    <source>
        <strain evidence="1">CBS 621.78</strain>
    </source>
</reference>
<sequence>MERLKTAGIATPPDQRLLSTRTNVIARLRIANSLWVVLVCLAGYAWWMPPVSTRSNTSIEPSQSEFTWSKITPSASLQYHDCFDGFQCARVEVPMDYHRSDGLGQRFAIAITRLPAKVPVTDPRYGGAVLVNPGGPGGSGVAEVLIDGRNLQATMDAEADPRIEPLGDSVRDKYYDVIGFDPRGVNNTTPGFSCFPNIFAQRNWELQVAAEGMLGSADGAFRRNWERSVALNMGCSINLSTPFEGGEEALGEHMNTLPVARDMLEIIERHGEWREKEGVEAQRRQDRIDGHDQHQAIVARTKWKRGREKLLYWGRSYGTVLGATFATLFPDRVERAVLDAVVDADKYFFDDGLSAIEDADAIFDRFAQYCDTVGPEQCPFYISGGAPAIKQAYLDLEDALYNASLPVIASPTRGPELVTWSDLKNILRLAMYQPIQGFPPLAQFASELARGDGSGVADMKSSARSPSCPSDQCVQAGPWSAVCQVPGQNEAYASSAVLCTDAVYLQNTDQEDFHRYWKALKEDSSMIADYWASLRMGCVGWNISPQWQLKAPVGGNTSHPLLFVNNILDPVTPLRSAQKMSQKFPGSVVLQQDSEGHSTLAAPSMCVDQAIRKYFQTGELPLTDTVCEADLKPLIGIPTVKRGIRSRSQSDQKPYEMLKAKSRGLPWTRLPLL</sequence>
<evidence type="ECO:0000313" key="2">
    <source>
        <dbReference type="Proteomes" id="UP000249057"/>
    </source>
</evidence>
<protein>
    <submittedName>
        <fullName evidence="1">Proteinase</fullName>
    </submittedName>
</protein>
<accession>A0ACD1GMV5</accession>
<dbReference type="EMBL" id="KZ825313">
    <property type="protein sequence ID" value="RAH50467.1"/>
    <property type="molecule type" value="Genomic_DNA"/>
</dbReference>
<proteinExistence type="predicted"/>
<evidence type="ECO:0000313" key="1">
    <source>
        <dbReference type="EMBL" id="RAH50467.1"/>
    </source>
</evidence>
<keyword evidence="2" id="KW-1185">Reference proteome</keyword>
<dbReference type="Proteomes" id="UP000249057">
    <property type="component" value="Unassembled WGS sequence"/>
</dbReference>
<organism evidence="1 2">
    <name type="scientific">Aspergillus brunneoviolaceus CBS 621.78</name>
    <dbReference type="NCBI Taxonomy" id="1450534"/>
    <lineage>
        <taxon>Eukaryota</taxon>
        <taxon>Fungi</taxon>
        <taxon>Dikarya</taxon>
        <taxon>Ascomycota</taxon>
        <taxon>Pezizomycotina</taxon>
        <taxon>Eurotiomycetes</taxon>
        <taxon>Eurotiomycetidae</taxon>
        <taxon>Eurotiales</taxon>
        <taxon>Aspergillaceae</taxon>
        <taxon>Aspergillus</taxon>
        <taxon>Aspergillus subgen. Circumdati</taxon>
    </lineage>
</organism>
<gene>
    <name evidence="1" type="ORF">BO95DRAFT_352203</name>
</gene>
<name>A0ACD1GMV5_9EURO</name>